<reference evidence="1 2" key="1">
    <citation type="submission" date="2018-04" db="EMBL/GenBank/DDBJ databases">
        <authorList>
            <person name="Go L.Y."/>
            <person name="Mitchell J.A."/>
        </authorList>
    </citation>
    <scope>NUCLEOTIDE SEQUENCE [LARGE SCALE GENOMIC DNA]</scope>
    <source>
        <strain evidence="1">ULC066bin1</strain>
    </source>
</reference>
<evidence type="ECO:0008006" key="3">
    <source>
        <dbReference type="Google" id="ProtNLM"/>
    </source>
</evidence>
<sequence length="322" mass="37670">MEYSDIITGDRVISLCDFVIITEQISHFHINVGDFINPQNVLFFKDFKNISSNSINKLNSYFENFATNNNKKQIKLFVYTHLLEEFVEYVVDILDKRYEYIIYLHNSDHHFNDCNSKLLEAKHITKVFSQNINLSDLHPKLNFLPIGIANSMWEHGNIHALHETITRTSSLEKIKNLYVNINPNTFPYRKDVLGAIKKSNSYLVASEAKPFAEYLNDLSEYRFCLCVRGNGVDTHRFWESLYLGVIPVIINNKHTNTQNYIQYLNLLDIPFFEITEDSLDVITQKYTNNFFNENLYCHLLEKLGKPIYSLDALKISHYSNPK</sequence>
<gene>
    <name evidence="1" type="ORF">DCF19_18470</name>
</gene>
<evidence type="ECO:0000313" key="1">
    <source>
        <dbReference type="EMBL" id="PZO37668.1"/>
    </source>
</evidence>
<dbReference type="AlphaFoldDB" id="A0A2W4Y2V7"/>
<reference evidence="1 2" key="2">
    <citation type="submission" date="2018-06" db="EMBL/GenBank/DDBJ databases">
        <title>Metagenomic assembly of (sub)arctic Cyanobacteria and their associated microbiome from non-axenic cultures.</title>
        <authorList>
            <person name="Baurain D."/>
        </authorList>
    </citation>
    <scope>NUCLEOTIDE SEQUENCE [LARGE SCALE GENOMIC DNA]</scope>
    <source>
        <strain evidence="1">ULC066bin1</strain>
    </source>
</reference>
<proteinExistence type="predicted"/>
<organism evidence="1 2">
    <name type="scientific">Pseudanabaena frigida</name>
    <dbReference type="NCBI Taxonomy" id="945775"/>
    <lineage>
        <taxon>Bacteria</taxon>
        <taxon>Bacillati</taxon>
        <taxon>Cyanobacteriota</taxon>
        <taxon>Cyanophyceae</taxon>
        <taxon>Pseudanabaenales</taxon>
        <taxon>Pseudanabaenaceae</taxon>
        <taxon>Pseudanabaena</taxon>
    </lineage>
</organism>
<evidence type="ECO:0000313" key="2">
    <source>
        <dbReference type="Proteomes" id="UP000249467"/>
    </source>
</evidence>
<protein>
    <recommendedName>
        <fullName evidence="3">Exostosin GT47 domain-containing protein</fullName>
    </recommendedName>
</protein>
<dbReference type="Proteomes" id="UP000249467">
    <property type="component" value="Unassembled WGS sequence"/>
</dbReference>
<accession>A0A2W4Y2V7</accession>
<dbReference type="EMBL" id="QBML01000029">
    <property type="protein sequence ID" value="PZO37668.1"/>
    <property type="molecule type" value="Genomic_DNA"/>
</dbReference>
<comment type="caution">
    <text evidence="1">The sequence shown here is derived from an EMBL/GenBank/DDBJ whole genome shotgun (WGS) entry which is preliminary data.</text>
</comment>
<name>A0A2W4Y2V7_9CYAN</name>